<sequence length="193" mass="22399">MAQNQEEYRVSITGTKLVINDYIYVRSRPGENGKFYWDCRKTRRGECTARAITRQIRDEIRVIKGPRESVHSHPPDHEEAEAETVLNSSKRTAEEHPEIPPAQVLRSEINDVDPGVLARLSDRENIKKRSRRRRRRNLPPNPKTLEELGEIPDKFAKTLADETFLLYNSSDSNDVEGRLRHIFSSRSLPLWVL</sequence>
<name>A0ACC2N419_9HYME</name>
<reference evidence="1" key="1">
    <citation type="submission" date="2023-04" db="EMBL/GenBank/DDBJ databases">
        <title>A chromosome-level genome assembly of the parasitoid wasp Eretmocerus hayati.</title>
        <authorList>
            <person name="Zhong Y."/>
            <person name="Liu S."/>
            <person name="Liu Y."/>
        </authorList>
    </citation>
    <scope>NUCLEOTIDE SEQUENCE</scope>
    <source>
        <strain evidence="1">ZJU_SS_LIU_2023</strain>
    </source>
</reference>
<accession>A0ACC2N419</accession>
<organism evidence="1 2">
    <name type="scientific">Eretmocerus hayati</name>
    <dbReference type="NCBI Taxonomy" id="131215"/>
    <lineage>
        <taxon>Eukaryota</taxon>
        <taxon>Metazoa</taxon>
        <taxon>Ecdysozoa</taxon>
        <taxon>Arthropoda</taxon>
        <taxon>Hexapoda</taxon>
        <taxon>Insecta</taxon>
        <taxon>Pterygota</taxon>
        <taxon>Neoptera</taxon>
        <taxon>Endopterygota</taxon>
        <taxon>Hymenoptera</taxon>
        <taxon>Apocrita</taxon>
        <taxon>Proctotrupomorpha</taxon>
        <taxon>Chalcidoidea</taxon>
        <taxon>Aphelinidae</taxon>
        <taxon>Aphelininae</taxon>
        <taxon>Eretmocerus</taxon>
    </lineage>
</organism>
<dbReference type="EMBL" id="CM056744">
    <property type="protein sequence ID" value="KAJ8665441.1"/>
    <property type="molecule type" value="Genomic_DNA"/>
</dbReference>
<comment type="caution">
    <text evidence="1">The sequence shown here is derived from an EMBL/GenBank/DDBJ whole genome shotgun (WGS) entry which is preliminary data.</text>
</comment>
<evidence type="ECO:0000313" key="2">
    <source>
        <dbReference type="Proteomes" id="UP001239111"/>
    </source>
</evidence>
<gene>
    <name evidence="1" type="ORF">QAD02_007103</name>
</gene>
<protein>
    <submittedName>
        <fullName evidence="1">Uncharacterized protein</fullName>
    </submittedName>
</protein>
<keyword evidence="2" id="KW-1185">Reference proteome</keyword>
<evidence type="ECO:0000313" key="1">
    <source>
        <dbReference type="EMBL" id="KAJ8665441.1"/>
    </source>
</evidence>
<dbReference type="Proteomes" id="UP001239111">
    <property type="component" value="Chromosome 4"/>
</dbReference>
<proteinExistence type="predicted"/>